<dbReference type="RefSeq" id="WP_117898603.1">
    <property type="nucleotide sequence ID" value="NZ_DBFBRO010000007.1"/>
</dbReference>
<name>A0AAW4UAP4_9FIRM</name>
<reference evidence="1" key="1">
    <citation type="submission" date="2021-10" db="EMBL/GenBank/DDBJ databases">
        <title>Collection of gut derived symbiotic bacterial strains cultured from healthy donors.</title>
        <authorList>
            <person name="Lin H."/>
            <person name="Littmann E."/>
            <person name="Claire K."/>
            <person name="Pamer E."/>
        </authorList>
    </citation>
    <scope>NUCLEOTIDE SEQUENCE</scope>
    <source>
        <strain evidence="1">MSK.7.16</strain>
    </source>
</reference>
<proteinExistence type="predicted"/>
<sequence length="99" mass="11795">MRQIRRLIELIKRIFRRKKEDEEPIILDFKLPKKLDEITSDEIIGPKDGYKPLNYPLECSVNIKINKKNKERILNNRCCPLNRWVNIRKAGGLKHGRSK</sequence>
<evidence type="ECO:0000313" key="2">
    <source>
        <dbReference type="Proteomes" id="UP001198190"/>
    </source>
</evidence>
<accession>A0AAW4UAP4</accession>
<comment type="caution">
    <text evidence="1">The sequence shown here is derived from an EMBL/GenBank/DDBJ whole genome shotgun (WGS) entry which is preliminary data.</text>
</comment>
<dbReference type="EMBL" id="JAJCGD010000047">
    <property type="protein sequence ID" value="MCB6829296.1"/>
    <property type="molecule type" value="Genomic_DNA"/>
</dbReference>
<evidence type="ECO:0000313" key="1">
    <source>
        <dbReference type="EMBL" id="MCB6829296.1"/>
    </source>
</evidence>
<dbReference type="AlphaFoldDB" id="A0AAW4UAP4"/>
<organism evidence="1 2">
    <name type="scientific">Megamonas funiformis</name>
    <dbReference type="NCBI Taxonomy" id="437897"/>
    <lineage>
        <taxon>Bacteria</taxon>
        <taxon>Bacillati</taxon>
        <taxon>Bacillota</taxon>
        <taxon>Negativicutes</taxon>
        <taxon>Selenomonadales</taxon>
        <taxon>Selenomonadaceae</taxon>
        <taxon>Megamonas</taxon>
    </lineage>
</organism>
<gene>
    <name evidence="1" type="ORF">LIY65_11415</name>
</gene>
<dbReference type="Proteomes" id="UP001198190">
    <property type="component" value="Unassembled WGS sequence"/>
</dbReference>
<protein>
    <submittedName>
        <fullName evidence="1">Uncharacterized protein</fullName>
    </submittedName>
</protein>